<keyword evidence="3" id="KW-1185">Reference proteome</keyword>
<dbReference type="RefSeq" id="WP_111652109.1">
    <property type="nucleotide sequence ID" value="NZ_JACHWI010000004.1"/>
</dbReference>
<name>A0A327Z5R6_9ACTN</name>
<dbReference type="InterPro" id="IPR013321">
    <property type="entry name" value="Arc_rbn_hlx_hlx"/>
</dbReference>
<dbReference type="InterPro" id="IPR010985">
    <property type="entry name" value="Ribbon_hlx_hlx"/>
</dbReference>
<dbReference type="OrthoDB" id="3215765at2"/>
<dbReference type="Gene3D" id="1.10.1220.10">
    <property type="entry name" value="Met repressor-like"/>
    <property type="match status" value="1"/>
</dbReference>
<dbReference type="Proteomes" id="UP000249341">
    <property type="component" value="Unassembled WGS sequence"/>
</dbReference>
<reference evidence="2 3" key="1">
    <citation type="submission" date="2018-06" db="EMBL/GenBank/DDBJ databases">
        <title>Genomic Encyclopedia of Type Strains, Phase III (KMG-III): the genomes of soil and plant-associated and newly described type strains.</title>
        <authorList>
            <person name="Whitman W."/>
        </authorList>
    </citation>
    <scope>NUCLEOTIDE SEQUENCE [LARGE SCALE GENOMIC DNA]</scope>
    <source>
        <strain evidence="2 3">CGMCC 4.7090</strain>
    </source>
</reference>
<evidence type="ECO:0000313" key="3">
    <source>
        <dbReference type="Proteomes" id="UP000249341"/>
    </source>
</evidence>
<comment type="caution">
    <text evidence="2">The sequence shown here is derived from an EMBL/GenBank/DDBJ whole genome shotgun (WGS) entry which is preliminary data.</text>
</comment>
<dbReference type="AlphaFoldDB" id="A0A327Z5R6"/>
<dbReference type="GO" id="GO:0006355">
    <property type="term" value="P:regulation of DNA-templated transcription"/>
    <property type="evidence" value="ECO:0007669"/>
    <property type="project" value="InterPro"/>
</dbReference>
<dbReference type="SUPFAM" id="SSF47598">
    <property type="entry name" value="Ribbon-helix-helix"/>
    <property type="match status" value="1"/>
</dbReference>
<evidence type="ECO:0000313" key="2">
    <source>
        <dbReference type="EMBL" id="RAK31820.1"/>
    </source>
</evidence>
<proteinExistence type="predicted"/>
<sequence>MDLLIRDVPDEVVAAMDAEARRLGLSRSEVLRRTLARAFPQENRKVTMADLVSFEDQYAGLADEELMTEAWR</sequence>
<evidence type="ECO:0000259" key="1">
    <source>
        <dbReference type="Pfam" id="PF01402"/>
    </source>
</evidence>
<gene>
    <name evidence="2" type="ORF">B0I29_11468</name>
</gene>
<organism evidence="2 3">
    <name type="scientific">Actinoplanes lutulentus</name>
    <dbReference type="NCBI Taxonomy" id="1287878"/>
    <lineage>
        <taxon>Bacteria</taxon>
        <taxon>Bacillati</taxon>
        <taxon>Actinomycetota</taxon>
        <taxon>Actinomycetes</taxon>
        <taxon>Micromonosporales</taxon>
        <taxon>Micromonosporaceae</taxon>
        <taxon>Actinoplanes</taxon>
    </lineage>
</organism>
<accession>A0A327Z5R6</accession>
<protein>
    <submittedName>
        <fullName evidence="2">Ribbon-helix-helix CopG family protein</fullName>
    </submittedName>
</protein>
<feature type="domain" description="Ribbon-helix-helix protein CopG" evidence="1">
    <location>
        <begin position="8"/>
        <end position="36"/>
    </location>
</feature>
<dbReference type="EMBL" id="QLMJ01000014">
    <property type="protein sequence ID" value="RAK31820.1"/>
    <property type="molecule type" value="Genomic_DNA"/>
</dbReference>
<dbReference type="InterPro" id="IPR002145">
    <property type="entry name" value="CopG"/>
</dbReference>
<dbReference type="Pfam" id="PF01402">
    <property type="entry name" value="RHH_1"/>
    <property type="match status" value="1"/>
</dbReference>